<keyword evidence="6" id="KW-1185">Reference proteome</keyword>
<dbReference type="PRINTS" id="PR00033">
    <property type="entry name" value="HTHASNC"/>
</dbReference>
<dbReference type="InterPro" id="IPR011008">
    <property type="entry name" value="Dimeric_a/b-barrel"/>
</dbReference>
<gene>
    <name evidence="5" type="ORF">SAMN02745753_03311</name>
</gene>
<dbReference type="GO" id="GO:0043200">
    <property type="term" value="P:response to amino acid"/>
    <property type="evidence" value="ECO:0007669"/>
    <property type="project" value="TreeGrafter"/>
</dbReference>
<dbReference type="AlphaFoldDB" id="A0A1M5HAF7"/>
<dbReference type="STRING" id="1122206.SAMN02745753_03311"/>
<dbReference type="PANTHER" id="PTHR30154:SF34">
    <property type="entry name" value="TRANSCRIPTIONAL REGULATOR AZLB"/>
    <property type="match status" value="1"/>
</dbReference>
<sequence length="155" mass="17447">MSARKLDRIDKQILKELVEDGRKSTVEIADKVGLSSTPCGRRIHQLENDGFITRYSANLSPKALGLNICVLITVRLNRHTPDGHEQFIREIENYSEVSEYILVAGNYDYLLRVWVEDTDALTSFVANVLQGIPSVSETSTMLVLKQSGDLVKLPW</sequence>
<protein>
    <submittedName>
        <fullName evidence="5">Lrp/AsnC family transcriptional regulator, leucine-responsive regulatory protein</fullName>
    </submittedName>
</protein>
<evidence type="ECO:0000259" key="4">
    <source>
        <dbReference type="PROSITE" id="PS50956"/>
    </source>
</evidence>
<keyword evidence="2" id="KW-0238">DNA-binding</keyword>
<dbReference type="Pfam" id="PF13404">
    <property type="entry name" value="HTH_AsnC-type"/>
    <property type="match status" value="1"/>
</dbReference>
<reference evidence="6" key="1">
    <citation type="submission" date="2016-11" db="EMBL/GenBank/DDBJ databases">
        <authorList>
            <person name="Varghese N."/>
            <person name="Submissions S."/>
        </authorList>
    </citation>
    <scope>NUCLEOTIDE SEQUENCE [LARGE SCALE GENOMIC DNA]</scope>
    <source>
        <strain evidence="6">DSM 16579</strain>
    </source>
</reference>
<dbReference type="InterPro" id="IPR011991">
    <property type="entry name" value="ArsR-like_HTH"/>
</dbReference>
<dbReference type="SUPFAM" id="SSF46785">
    <property type="entry name" value="Winged helix' DNA-binding domain"/>
    <property type="match status" value="1"/>
</dbReference>
<dbReference type="SMART" id="SM00344">
    <property type="entry name" value="HTH_ASNC"/>
    <property type="match status" value="1"/>
</dbReference>
<proteinExistence type="predicted"/>
<evidence type="ECO:0000313" key="5">
    <source>
        <dbReference type="EMBL" id="SHG12858.1"/>
    </source>
</evidence>
<keyword evidence="1" id="KW-0805">Transcription regulation</keyword>
<dbReference type="InterPro" id="IPR019888">
    <property type="entry name" value="Tscrpt_reg_AsnC-like"/>
</dbReference>
<keyword evidence="3" id="KW-0804">Transcription</keyword>
<dbReference type="PROSITE" id="PS00519">
    <property type="entry name" value="HTH_ASNC_1"/>
    <property type="match status" value="1"/>
</dbReference>
<dbReference type="PROSITE" id="PS50956">
    <property type="entry name" value="HTH_ASNC_2"/>
    <property type="match status" value="1"/>
</dbReference>
<dbReference type="GO" id="GO:0006355">
    <property type="term" value="P:regulation of DNA-templated transcription"/>
    <property type="evidence" value="ECO:0007669"/>
    <property type="project" value="UniProtKB-ARBA"/>
</dbReference>
<evidence type="ECO:0000256" key="1">
    <source>
        <dbReference type="ARBA" id="ARBA00023015"/>
    </source>
</evidence>
<dbReference type="OrthoDB" id="8590699at2"/>
<dbReference type="CDD" id="cd00090">
    <property type="entry name" value="HTH_ARSR"/>
    <property type="match status" value="1"/>
</dbReference>
<feature type="domain" description="HTH asnC-type" evidence="4">
    <location>
        <begin position="6"/>
        <end position="67"/>
    </location>
</feature>
<dbReference type="InterPro" id="IPR019887">
    <property type="entry name" value="Tscrpt_reg_AsnC/Lrp_C"/>
</dbReference>
<dbReference type="Proteomes" id="UP000184517">
    <property type="component" value="Unassembled WGS sequence"/>
</dbReference>
<organism evidence="5 6">
    <name type="scientific">Marinomonas polaris DSM 16579</name>
    <dbReference type="NCBI Taxonomy" id="1122206"/>
    <lineage>
        <taxon>Bacteria</taxon>
        <taxon>Pseudomonadati</taxon>
        <taxon>Pseudomonadota</taxon>
        <taxon>Gammaproteobacteria</taxon>
        <taxon>Oceanospirillales</taxon>
        <taxon>Oceanospirillaceae</taxon>
        <taxon>Marinomonas</taxon>
    </lineage>
</organism>
<evidence type="ECO:0000313" key="6">
    <source>
        <dbReference type="Proteomes" id="UP000184517"/>
    </source>
</evidence>
<dbReference type="InterPro" id="IPR036390">
    <property type="entry name" value="WH_DNA-bd_sf"/>
</dbReference>
<dbReference type="SUPFAM" id="SSF54909">
    <property type="entry name" value="Dimeric alpha+beta barrel"/>
    <property type="match status" value="1"/>
</dbReference>
<name>A0A1M5HAF7_9GAMM</name>
<dbReference type="GO" id="GO:0005829">
    <property type="term" value="C:cytosol"/>
    <property type="evidence" value="ECO:0007669"/>
    <property type="project" value="TreeGrafter"/>
</dbReference>
<accession>A0A1M5HAF7</accession>
<dbReference type="Gene3D" id="1.10.10.10">
    <property type="entry name" value="Winged helix-like DNA-binding domain superfamily/Winged helix DNA-binding domain"/>
    <property type="match status" value="1"/>
</dbReference>
<dbReference type="Gene3D" id="3.30.70.920">
    <property type="match status" value="1"/>
</dbReference>
<dbReference type="RefSeq" id="WP_072840781.1">
    <property type="nucleotide sequence ID" value="NZ_FQVF01000016.1"/>
</dbReference>
<dbReference type="InterPro" id="IPR019885">
    <property type="entry name" value="Tscrpt_reg_HTH_AsnC-type_CS"/>
</dbReference>
<evidence type="ECO:0000256" key="3">
    <source>
        <dbReference type="ARBA" id="ARBA00023163"/>
    </source>
</evidence>
<evidence type="ECO:0000256" key="2">
    <source>
        <dbReference type="ARBA" id="ARBA00023125"/>
    </source>
</evidence>
<dbReference type="InterPro" id="IPR036388">
    <property type="entry name" value="WH-like_DNA-bd_sf"/>
</dbReference>
<dbReference type="EMBL" id="FQVF01000016">
    <property type="protein sequence ID" value="SHG12858.1"/>
    <property type="molecule type" value="Genomic_DNA"/>
</dbReference>
<dbReference type="PANTHER" id="PTHR30154">
    <property type="entry name" value="LEUCINE-RESPONSIVE REGULATORY PROTEIN"/>
    <property type="match status" value="1"/>
</dbReference>
<dbReference type="InterPro" id="IPR000485">
    <property type="entry name" value="AsnC-type_HTH_dom"/>
</dbReference>
<dbReference type="GO" id="GO:0043565">
    <property type="term" value="F:sequence-specific DNA binding"/>
    <property type="evidence" value="ECO:0007669"/>
    <property type="project" value="InterPro"/>
</dbReference>
<dbReference type="Pfam" id="PF01037">
    <property type="entry name" value="AsnC_trans_reg"/>
    <property type="match status" value="1"/>
</dbReference>